<name>A0A381YBT1_9ZZZZ</name>
<proteinExistence type="predicted"/>
<dbReference type="SUPFAM" id="SSF160719">
    <property type="entry name" value="gpW/gp25-like"/>
    <property type="match status" value="1"/>
</dbReference>
<dbReference type="EMBL" id="UINC01017869">
    <property type="protein sequence ID" value="SVA74559.1"/>
    <property type="molecule type" value="Genomic_DNA"/>
</dbReference>
<dbReference type="InterPro" id="IPR007048">
    <property type="entry name" value="IraD/Gp25-like"/>
</dbReference>
<sequence length="130" mass="14835">MATTYGKDYVDFDMDFTKHPSHGDLSTVKKSTAISRSIKNLLSTNANERLFQPTVDSGIGILLFENFSKLTTSRLQKTIRHTIETYEPRAKIANITVKAKEDENAYEVIIVYLPDNDIQETTLEVYLERT</sequence>
<evidence type="ECO:0000313" key="2">
    <source>
        <dbReference type="EMBL" id="SVA74559.1"/>
    </source>
</evidence>
<accession>A0A381YBT1</accession>
<dbReference type="AlphaFoldDB" id="A0A381YBT1"/>
<evidence type="ECO:0000259" key="1">
    <source>
        <dbReference type="Pfam" id="PF04965"/>
    </source>
</evidence>
<feature type="domain" description="IraD/Gp25-like" evidence="1">
    <location>
        <begin position="32"/>
        <end position="109"/>
    </location>
</feature>
<organism evidence="2">
    <name type="scientific">marine metagenome</name>
    <dbReference type="NCBI Taxonomy" id="408172"/>
    <lineage>
        <taxon>unclassified sequences</taxon>
        <taxon>metagenomes</taxon>
        <taxon>ecological metagenomes</taxon>
    </lineage>
</organism>
<reference evidence="2" key="1">
    <citation type="submission" date="2018-05" db="EMBL/GenBank/DDBJ databases">
        <authorList>
            <person name="Lanie J.A."/>
            <person name="Ng W.-L."/>
            <person name="Kazmierczak K.M."/>
            <person name="Andrzejewski T.M."/>
            <person name="Davidsen T.M."/>
            <person name="Wayne K.J."/>
            <person name="Tettelin H."/>
            <person name="Glass J.I."/>
            <person name="Rusch D."/>
            <person name="Podicherti R."/>
            <person name="Tsui H.-C.T."/>
            <person name="Winkler M.E."/>
        </authorList>
    </citation>
    <scope>NUCLEOTIDE SEQUENCE</scope>
</reference>
<dbReference type="Pfam" id="PF04965">
    <property type="entry name" value="GPW_gp25"/>
    <property type="match status" value="1"/>
</dbReference>
<dbReference type="Gene3D" id="3.10.450.40">
    <property type="match status" value="1"/>
</dbReference>
<protein>
    <recommendedName>
        <fullName evidence="1">IraD/Gp25-like domain-containing protein</fullName>
    </recommendedName>
</protein>
<gene>
    <name evidence="2" type="ORF">METZ01_LOCUS127413</name>
</gene>